<proteinExistence type="predicted"/>
<organism evidence="1 2">
    <name type="scientific">Araneus ventricosus</name>
    <name type="common">Orbweaver spider</name>
    <name type="synonym">Epeira ventricosa</name>
    <dbReference type="NCBI Taxonomy" id="182803"/>
    <lineage>
        <taxon>Eukaryota</taxon>
        <taxon>Metazoa</taxon>
        <taxon>Ecdysozoa</taxon>
        <taxon>Arthropoda</taxon>
        <taxon>Chelicerata</taxon>
        <taxon>Arachnida</taxon>
        <taxon>Araneae</taxon>
        <taxon>Araneomorphae</taxon>
        <taxon>Entelegynae</taxon>
        <taxon>Araneoidea</taxon>
        <taxon>Araneidae</taxon>
        <taxon>Araneus</taxon>
    </lineage>
</organism>
<reference evidence="1 2" key="1">
    <citation type="journal article" date="2019" name="Sci. Rep.">
        <title>Orb-weaving spider Araneus ventricosus genome elucidates the spidroin gene catalogue.</title>
        <authorList>
            <person name="Kono N."/>
            <person name="Nakamura H."/>
            <person name="Ohtoshi R."/>
            <person name="Moran D.A.P."/>
            <person name="Shinohara A."/>
            <person name="Yoshida Y."/>
            <person name="Fujiwara M."/>
            <person name="Mori M."/>
            <person name="Tomita M."/>
            <person name="Arakawa K."/>
        </authorList>
    </citation>
    <scope>NUCLEOTIDE SEQUENCE [LARGE SCALE GENOMIC DNA]</scope>
</reference>
<protein>
    <submittedName>
        <fullName evidence="1">Uncharacterized protein</fullName>
    </submittedName>
</protein>
<evidence type="ECO:0000313" key="1">
    <source>
        <dbReference type="EMBL" id="GBO13228.1"/>
    </source>
</evidence>
<comment type="caution">
    <text evidence="1">The sequence shown here is derived from an EMBL/GenBank/DDBJ whole genome shotgun (WGS) entry which is preliminary data.</text>
</comment>
<sequence>MKELFAVQQPILPDGTPIDYWPSTDVDLRQQKKFQFGKRNEGRCRDCDLETRALTMMMPQQVDRPGINGAGIFCYKQLTTISVGR</sequence>
<name>A0A4Y2UJZ2_ARAVE</name>
<accession>A0A4Y2UJZ2</accession>
<evidence type="ECO:0000313" key="2">
    <source>
        <dbReference type="Proteomes" id="UP000499080"/>
    </source>
</evidence>
<keyword evidence="2" id="KW-1185">Reference proteome</keyword>
<dbReference type="AlphaFoldDB" id="A0A4Y2UJZ2"/>
<dbReference type="Proteomes" id="UP000499080">
    <property type="component" value="Unassembled WGS sequence"/>
</dbReference>
<dbReference type="EMBL" id="BGPR01037581">
    <property type="protein sequence ID" value="GBO13228.1"/>
    <property type="molecule type" value="Genomic_DNA"/>
</dbReference>
<gene>
    <name evidence="1" type="ORF">AVEN_266277_1</name>
</gene>